<dbReference type="EMBL" id="CAAALY010076566">
    <property type="protein sequence ID" value="VEL25847.1"/>
    <property type="molecule type" value="Genomic_DNA"/>
</dbReference>
<reference evidence="2" key="1">
    <citation type="submission" date="2018-11" db="EMBL/GenBank/DDBJ databases">
        <authorList>
            <consortium name="Pathogen Informatics"/>
        </authorList>
    </citation>
    <scope>NUCLEOTIDE SEQUENCE</scope>
</reference>
<gene>
    <name evidence="2" type="ORF">PXEA_LOCUS19287</name>
</gene>
<keyword evidence="3" id="KW-1185">Reference proteome</keyword>
<dbReference type="Proteomes" id="UP000784294">
    <property type="component" value="Unassembled WGS sequence"/>
</dbReference>
<organism evidence="2 3">
    <name type="scientific">Protopolystoma xenopodis</name>
    <dbReference type="NCBI Taxonomy" id="117903"/>
    <lineage>
        <taxon>Eukaryota</taxon>
        <taxon>Metazoa</taxon>
        <taxon>Spiralia</taxon>
        <taxon>Lophotrochozoa</taxon>
        <taxon>Platyhelminthes</taxon>
        <taxon>Monogenea</taxon>
        <taxon>Polyopisthocotylea</taxon>
        <taxon>Polystomatidea</taxon>
        <taxon>Polystomatidae</taxon>
        <taxon>Protopolystoma</taxon>
    </lineage>
</organism>
<evidence type="ECO:0000313" key="2">
    <source>
        <dbReference type="EMBL" id="VEL25847.1"/>
    </source>
</evidence>
<dbReference type="AlphaFoldDB" id="A0A448X248"/>
<evidence type="ECO:0000313" key="3">
    <source>
        <dbReference type="Proteomes" id="UP000784294"/>
    </source>
</evidence>
<evidence type="ECO:0000256" key="1">
    <source>
        <dbReference type="SAM" id="MobiDB-lite"/>
    </source>
</evidence>
<protein>
    <submittedName>
        <fullName evidence="2">Uncharacterized protein</fullName>
    </submittedName>
</protein>
<accession>A0A448X248</accession>
<name>A0A448X248_9PLAT</name>
<comment type="caution">
    <text evidence="2">The sequence shown here is derived from an EMBL/GenBank/DDBJ whole genome shotgun (WGS) entry which is preliminary data.</text>
</comment>
<sequence length="48" mass="5150">MCAAAPRGATLRVSLTNCRVVLRLAMPTDDTDYDAGKTSENVPRLPSD</sequence>
<proteinExistence type="predicted"/>
<feature type="region of interest" description="Disordered" evidence="1">
    <location>
        <begin position="29"/>
        <end position="48"/>
    </location>
</feature>